<dbReference type="EMBL" id="JFKA01000005">
    <property type="protein sequence ID" value="OSQ37980.1"/>
    <property type="molecule type" value="Genomic_DNA"/>
</dbReference>
<evidence type="ECO:0000256" key="1">
    <source>
        <dbReference type="SAM" id="Phobius"/>
    </source>
</evidence>
<evidence type="ECO:0000313" key="2">
    <source>
        <dbReference type="EMBL" id="OSQ37980.1"/>
    </source>
</evidence>
<proteinExistence type="predicted"/>
<organism evidence="2 3">
    <name type="scientific">Thalassospira mesophila</name>
    <dbReference type="NCBI Taxonomy" id="1293891"/>
    <lineage>
        <taxon>Bacteria</taxon>
        <taxon>Pseudomonadati</taxon>
        <taxon>Pseudomonadota</taxon>
        <taxon>Alphaproteobacteria</taxon>
        <taxon>Rhodospirillales</taxon>
        <taxon>Thalassospiraceae</taxon>
        <taxon>Thalassospira</taxon>
    </lineage>
</organism>
<comment type="caution">
    <text evidence="2">The sequence shown here is derived from an EMBL/GenBank/DDBJ whole genome shotgun (WGS) entry which is preliminary data.</text>
</comment>
<protein>
    <submittedName>
        <fullName evidence="2">Uncharacterized protein</fullName>
    </submittedName>
</protein>
<feature type="transmembrane region" description="Helical" evidence="1">
    <location>
        <begin position="55"/>
        <end position="75"/>
    </location>
</feature>
<keyword evidence="1" id="KW-0472">Membrane</keyword>
<reference evidence="2 3" key="1">
    <citation type="submission" date="2014-03" db="EMBL/GenBank/DDBJ databases">
        <title>The draft genome sequence of Thalassospira mesophila JCM 18969.</title>
        <authorList>
            <person name="Lai Q."/>
            <person name="Shao Z."/>
        </authorList>
    </citation>
    <scope>NUCLEOTIDE SEQUENCE [LARGE SCALE GENOMIC DNA]</scope>
    <source>
        <strain evidence="2 3">JCM 18969</strain>
    </source>
</reference>
<evidence type="ECO:0000313" key="3">
    <source>
        <dbReference type="Proteomes" id="UP000193391"/>
    </source>
</evidence>
<gene>
    <name evidence="2" type="ORF">TMES_13505</name>
</gene>
<accession>A0A1Y2KZ30</accession>
<dbReference type="STRING" id="1293891.TMES_13505"/>
<keyword evidence="1" id="KW-0812">Transmembrane</keyword>
<sequence>MLLGYVEILVRNPVTPCGLLLAEQQNARAEWVLLKEICSNIVGFVMSPPLCTMQAAIILLCGVLGRVFGCGRFFVPRHALMLRPDDQPIGAKCDSVVQFSSRSGVIKNK</sequence>
<name>A0A1Y2KZ30_9PROT</name>
<dbReference type="AlphaFoldDB" id="A0A1Y2KZ30"/>
<keyword evidence="3" id="KW-1185">Reference proteome</keyword>
<keyword evidence="1" id="KW-1133">Transmembrane helix</keyword>
<dbReference type="Proteomes" id="UP000193391">
    <property type="component" value="Unassembled WGS sequence"/>
</dbReference>